<reference evidence="2" key="1">
    <citation type="submission" date="2020-10" db="EMBL/GenBank/DDBJ databases">
        <authorList>
            <person name="Gilroy R."/>
        </authorList>
    </citation>
    <scope>NUCLEOTIDE SEQUENCE</scope>
    <source>
        <strain evidence="2">G3-3990</strain>
    </source>
</reference>
<dbReference type="Proteomes" id="UP000823641">
    <property type="component" value="Unassembled WGS sequence"/>
</dbReference>
<feature type="signal peptide" evidence="1">
    <location>
        <begin position="1"/>
        <end position="18"/>
    </location>
</feature>
<sequence>MRKILLFFLVFACLSVHAQSRTVDRRKSVENSQSVLANSKKQSFEIKPGYEQSIEIAYNCNFIHLDMGMNVNYIGGWRFNRMFYAGVGTGLYLNFMGNKNSYCFDYQYRYPHIDYLNTPLLSVPLYAHGRVYFTRNRCMPFIGLSVGGMFSATNSLYVEGYRGYYEVEYYEYYFPYETSRFLMDFMVGIDYRINAKADFYFSVSVNGITNKSFYHTKPESGMMEQYFDVGINAHIGFTF</sequence>
<gene>
    <name evidence="2" type="ORF">IAA73_09085</name>
</gene>
<dbReference type="AlphaFoldDB" id="A0A9D9HUW9"/>
<feature type="chain" id="PRO_5038518076" description="Outer membrane protein beta-barrel domain-containing protein" evidence="1">
    <location>
        <begin position="19"/>
        <end position="239"/>
    </location>
</feature>
<evidence type="ECO:0000313" key="2">
    <source>
        <dbReference type="EMBL" id="MBO8460470.1"/>
    </source>
</evidence>
<accession>A0A9D9HUW9</accession>
<dbReference type="EMBL" id="JADIMG010000086">
    <property type="protein sequence ID" value="MBO8460470.1"/>
    <property type="molecule type" value="Genomic_DNA"/>
</dbReference>
<keyword evidence="1" id="KW-0732">Signal</keyword>
<evidence type="ECO:0000256" key="1">
    <source>
        <dbReference type="SAM" id="SignalP"/>
    </source>
</evidence>
<protein>
    <recommendedName>
        <fullName evidence="4">Outer membrane protein beta-barrel domain-containing protein</fullName>
    </recommendedName>
</protein>
<proteinExistence type="predicted"/>
<comment type="caution">
    <text evidence="2">The sequence shown here is derived from an EMBL/GenBank/DDBJ whole genome shotgun (WGS) entry which is preliminary data.</text>
</comment>
<evidence type="ECO:0008006" key="4">
    <source>
        <dbReference type="Google" id="ProtNLM"/>
    </source>
</evidence>
<evidence type="ECO:0000313" key="3">
    <source>
        <dbReference type="Proteomes" id="UP000823641"/>
    </source>
</evidence>
<organism evidence="2 3">
    <name type="scientific">Candidatus Gallipaludibacter merdavium</name>
    <dbReference type="NCBI Taxonomy" id="2840839"/>
    <lineage>
        <taxon>Bacteria</taxon>
        <taxon>Pseudomonadati</taxon>
        <taxon>Bacteroidota</taxon>
        <taxon>Bacteroidia</taxon>
        <taxon>Bacteroidales</taxon>
        <taxon>Candidatus Gallipaludibacter</taxon>
    </lineage>
</organism>
<reference evidence="2" key="2">
    <citation type="journal article" date="2021" name="PeerJ">
        <title>Extensive microbial diversity within the chicken gut microbiome revealed by metagenomics and culture.</title>
        <authorList>
            <person name="Gilroy R."/>
            <person name="Ravi A."/>
            <person name="Getino M."/>
            <person name="Pursley I."/>
            <person name="Horton D.L."/>
            <person name="Alikhan N.F."/>
            <person name="Baker D."/>
            <person name="Gharbi K."/>
            <person name="Hall N."/>
            <person name="Watson M."/>
            <person name="Adriaenssens E.M."/>
            <person name="Foster-Nyarko E."/>
            <person name="Jarju S."/>
            <person name="Secka A."/>
            <person name="Antonio M."/>
            <person name="Oren A."/>
            <person name="Chaudhuri R.R."/>
            <person name="La Ragione R."/>
            <person name="Hildebrand F."/>
            <person name="Pallen M.J."/>
        </authorList>
    </citation>
    <scope>NUCLEOTIDE SEQUENCE</scope>
    <source>
        <strain evidence="2">G3-3990</strain>
    </source>
</reference>
<name>A0A9D9HUW9_9BACT</name>